<accession>A0ABT7ALF2</accession>
<sequence length="45" mass="4434">MLTIECGANAALDAVRAKVATTSGVASAVTYVVLRTHVDTAGAAS</sequence>
<organism evidence="1 2">
    <name type="scientific">Chelatococcus albus</name>
    <dbReference type="NCBI Taxonomy" id="3047466"/>
    <lineage>
        <taxon>Bacteria</taxon>
        <taxon>Pseudomonadati</taxon>
        <taxon>Pseudomonadota</taxon>
        <taxon>Alphaproteobacteria</taxon>
        <taxon>Hyphomicrobiales</taxon>
        <taxon>Chelatococcaceae</taxon>
        <taxon>Chelatococcus</taxon>
    </lineage>
</organism>
<name>A0ABT7ALF2_9HYPH</name>
<protein>
    <recommendedName>
        <fullName evidence="3">AsnC family transcriptional regulator</fullName>
    </recommendedName>
</protein>
<dbReference type="EMBL" id="JASJEV010000020">
    <property type="protein sequence ID" value="MDJ1160204.1"/>
    <property type="molecule type" value="Genomic_DNA"/>
</dbReference>
<comment type="caution">
    <text evidence="1">The sequence shown here is derived from an EMBL/GenBank/DDBJ whole genome shotgun (WGS) entry which is preliminary data.</text>
</comment>
<evidence type="ECO:0000313" key="2">
    <source>
        <dbReference type="Proteomes" id="UP001321492"/>
    </source>
</evidence>
<evidence type="ECO:0000313" key="1">
    <source>
        <dbReference type="EMBL" id="MDJ1160204.1"/>
    </source>
</evidence>
<evidence type="ECO:0008006" key="3">
    <source>
        <dbReference type="Google" id="ProtNLM"/>
    </source>
</evidence>
<proteinExistence type="predicted"/>
<dbReference type="Proteomes" id="UP001321492">
    <property type="component" value="Unassembled WGS sequence"/>
</dbReference>
<reference evidence="1 2" key="1">
    <citation type="submission" date="2023-05" db="EMBL/GenBank/DDBJ databases">
        <title>Chelatococcus sp. nov., a moderately thermophilic bacterium isolated from hot spring microbial mat.</title>
        <authorList>
            <person name="Hu C.-J."/>
            <person name="Li W.-J."/>
        </authorList>
    </citation>
    <scope>NUCLEOTIDE SEQUENCE [LARGE SCALE GENOMIC DNA]</scope>
    <source>
        <strain evidence="1 2">SYSU G07232</strain>
    </source>
</reference>
<gene>
    <name evidence="1" type="ORF">QNA08_18480</name>
</gene>
<keyword evidence="2" id="KW-1185">Reference proteome</keyword>